<dbReference type="EMBL" id="CM042051">
    <property type="protein sequence ID" value="KAI3729287.1"/>
    <property type="molecule type" value="Genomic_DNA"/>
</dbReference>
<proteinExistence type="predicted"/>
<comment type="caution">
    <text evidence="1">The sequence shown here is derived from an EMBL/GenBank/DDBJ whole genome shotgun (WGS) entry which is preliminary data.</text>
</comment>
<protein>
    <submittedName>
        <fullName evidence="1">Uncharacterized protein</fullName>
    </submittedName>
</protein>
<accession>A0ACB9C4N2</accession>
<sequence length="168" mass="18503">MHACPQATINTREMARKEHSVQVGPWGSIGGAYPYEFHPRGRITKINIRTGGRGGCIDSISFEYYDPISRQVYCSPKYGGDGGHLSQSMYLEKGEEILELSGTVGSYDGWTVITSLCFKTNKKRCEFGSVSAEKFTLPLKTKTGKFAGFHGRYGGYLDSIGAILEVKL</sequence>
<reference evidence="2" key="1">
    <citation type="journal article" date="2022" name="Mol. Ecol. Resour.">
        <title>The genomes of chicory, endive, great burdock and yacon provide insights into Asteraceae palaeo-polyploidization history and plant inulin production.</title>
        <authorList>
            <person name="Fan W."/>
            <person name="Wang S."/>
            <person name="Wang H."/>
            <person name="Wang A."/>
            <person name="Jiang F."/>
            <person name="Liu H."/>
            <person name="Zhao H."/>
            <person name="Xu D."/>
            <person name="Zhang Y."/>
        </authorList>
    </citation>
    <scope>NUCLEOTIDE SEQUENCE [LARGE SCALE GENOMIC DNA]</scope>
    <source>
        <strain evidence="2">cv. Niubang</strain>
    </source>
</reference>
<gene>
    <name evidence="1" type="ORF">L6452_17940</name>
</gene>
<dbReference type="Proteomes" id="UP001055879">
    <property type="component" value="Linkage Group LG05"/>
</dbReference>
<keyword evidence="2" id="KW-1185">Reference proteome</keyword>
<evidence type="ECO:0000313" key="2">
    <source>
        <dbReference type="Proteomes" id="UP001055879"/>
    </source>
</evidence>
<name>A0ACB9C4N2_ARCLA</name>
<evidence type="ECO:0000313" key="1">
    <source>
        <dbReference type="EMBL" id="KAI3729287.1"/>
    </source>
</evidence>
<organism evidence="1 2">
    <name type="scientific">Arctium lappa</name>
    <name type="common">Greater burdock</name>
    <name type="synonym">Lappa major</name>
    <dbReference type="NCBI Taxonomy" id="4217"/>
    <lineage>
        <taxon>Eukaryota</taxon>
        <taxon>Viridiplantae</taxon>
        <taxon>Streptophyta</taxon>
        <taxon>Embryophyta</taxon>
        <taxon>Tracheophyta</taxon>
        <taxon>Spermatophyta</taxon>
        <taxon>Magnoliopsida</taxon>
        <taxon>eudicotyledons</taxon>
        <taxon>Gunneridae</taxon>
        <taxon>Pentapetalae</taxon>
        <taxon>asterids</taxon>
        <taxon>campanulids</taxon>
        <taxon>Asterales</taxon>
        <taxon>Asteraceae</taxon>
        <taxon>Carduoideae</taxon>
        <taxon>Cardueae</taxon>
        <taxon>Arctiinae</taxon>
        <taxon>Arctium</taxon>
    </lineage>
</organism>
<reference evidence="1 2" key="2">
    <citation type="journal article" date="2022" name="Mol. Ecol. Resour.">
        <title>The genomes of chicory, endive, great burdock and yacon provide insights into Asteraceae paleo-polyploidization history and plant inulin production.</title>
        <authorList>
            <person name="Fan W."/>
            <person name="Wang S."/>
            <person name="Wang H."/>
            <person name="Wang A."/>
            <person name="Jiang F."/>
            <person name="Liu H."/>
            <person name="Zhao H."/>
            <person name="Xu D."/>
            <person name="Zhang Y."/>
        </authorList>
    </citation>
    <scope>NUCLEOTIDE SEQUENCE [LARGE SCALE GENOMIC DNA]</scope>
    <source>
        <strain evidence="2">cv. Niubang</strain>
    </source>
</reference>